<gene>
    <name evidence="1" type="ORF">F8M41_005475</name>
</gene>
<accession>A0A8H4A4X4</accession>
<name>A0A8H4A4X4_GIGMA</name>
<organism evidence="1 2">
    <name type="scientific">Gigaspora margarita</name>
    <dbReference type="NCBI Taxonomy" id="4874"/>
    <lineage>
        <taxon>Eukaryota</taxon>
        <taxon>Fungi</taxon>
        <taxon>Fungi incertae sedis</taxon>
        <taxon>Mucoromycota</taxon>
        <taxon>Glomeromycotina</taxon>
        <taxon>Glomeromycetes</taxon>
        <taxon>Diversisporales</taxon>
        <taxon>Gigasporaceae</taxon>
        <taxon>Gigaspora</taxon>
    </lineage>
</organism>
<reference evidence="1 2" key="1">
    <citation type="journal article" date="2019" name="Environ. Microbiol.">
        <title>At the nexus of three kingdoms: the genome of the mycorrhizal fungus Gigaspora margarita provides insights into plant, endobacterial and fungal interactions.</title>
        <authorList>
            <person name="Venice F."/>
            <person name="Ghignone S."/>
            <person name="Salvioli di Fossalunga A."/>
            <person name="Amselem J."/>
            <person name="Novero M."/>
            <person name="Xianan X."/>
            <person name="Sedzielewska Toro K."/>
            <person name="Morin E."/>
            <person name="Lipzen A."/>
            <person name="Grigoriev I.V."/>
            <person name="Henrissat B."/>
            <person name="Martin F.M."/>
            <person name="Bonfante P."/>
        </authorList>
    </citation>
    <scope>NUCLEOTIDE SEQUENCE [LARGE SCALE GENOMIC DNA]</scope>
    <source>
        <strain evidence="1 2">BEG34</strain>
    </source>
</reference>
<keyword evidence="2" id="KW-1185">Reference proteome</keyword>
<evidence type="ECO:0000313" key="2">
    <source>
        <dbReference type="Proteomes" id="UP000439903"/>
    </source>
</evidence>
<evidence type="ECO:0000313" key="1">
    <source>
        <dbReference type="EMBL" id="KAF0430792.1"/>
    </source>
</evidence>
<dbReference type="AlphaFoldDB" id="A0A8H4A4X4"/>
<dbReference type="EMBL" id="WTPW01001517">
    <property type="protein sequence ID" value="KAF0430792.1"/>
    <property type="molecule type" value="Genomic_DNA"/>
</dbReference>
<comment type="caution">
    <text evidence="1">The sequence shown here is derived from an EMBL/GenBank/DDBJ whole genome shotgun (WGS) entry which is preliminary data.</text>
</comment>
<protein>
    <submittedName>
        <fullName evidence="1">Uncharacterized protein</fullName>
    </submittedName>
</protein>
<dbReference type="OrthoDB" id="2421639at2759"/>
<dbReference type="Proteomes" id="UP000439903">
    <property type="component" value="Unassembled WGS sequence"/>
</dbReference>
<proteinExistence type="predicted"/>
<sequence>MSTSNEAINVTIDSKTETCSCCRKLKPIDEFTRIIGSRMTVNISCNACADQDKRYKLNKKAKSTNNESTQPLLLNENIQLLPLDENIQLLPLNEDDVDADSNRNSSDELLYNIYDIEEILMSNLEIVKKKMN</sequence>